<protein>
    <submittedName>
        <fullName evidence="5">Amino acid ABC transporter substrate-binding protein</fullName>
    </submittedName>
</protein>
<reference evidence="5 6" key="1">
    <citation type="journal article" date="2021" name="Microorganisms">
        <title>Acidisoma silvae sp. nov. and Acidisomacellulosilytica sp. nov., Two Acidophilic Bacteria Isolated from Decaying Wood, Hydrolyzing Cellulose and Producing Poly-3-hydroxybutyrate.</title>
        <authorList>
            <person name="Mieszkin S."/>
            <person name="Pouder E."/>
            <person name="Uroz S."/>
            <person name="Simon-Colin C."/>
            <person name="Alain K."/>
        </authorList>
    </citation>
    <scope>NUCLEOTIDE SEQUENCE [LARGE SCALE GENOMIC DNA]</scope>
    <source>
        <strain evidence="5 6">HW T5.17</strain>
    </source>
</reference>
<organism evidence="5 6">
    <name type="scientific">Acidisoma cellulosilyticum</name>
    <dbReference type="NCBI Taxonomy" id="2802395"/>
    <lineage>
        <taxon>Bacteria</taxon>
        <taxon>Pseudomonadati</taxon>
        <taxon>Pseudomonadota</taxon>
        <taxon>Alphaproteobacteria</taxon>
        <taxon>Acetobacterales</taxon>
        <taxon>Acidocellaceae</taxon>
        <taxon>Acidisoma</taxon>
    </lineage>
</organism>
<dbReference type="PANTHER" id="PTHR35936:SF19">
    <property type="entry name" value="AMINO-ACID-BINDING PROTEIN YXEM-RELATED"/>
    <property type="match status" value="1"/>
</dbReference>
<keyword evidence="6" id="KW-1185">Reference proteome</keyword>
<dbReference type="AlphaFoldDB" id="A0A964E6D4"/>
<gene>
    <name evidence="5" type="ORF">ACELLULO517_24250</name>
</gene>
<dbReference type="SMART" id="SM00062">
    <property type="entry name" value="PBPb"/>
    <property type="match status" value="1"/>
</dbReference>
<evidence type="ECO:0000259" key="4">
    <source>
        <dbReference type="SMART" id="SM00079"/>
    </source>
</evidence>
<dbReference type="GO" id="GO:0016020">
    <property type="term" value="C:membrane"/>
    <property type="evidence" value="ECO:0007669"/>
    <property type="project" value="InterPro"/>
</dbReference>
<proteinExistence type="predicted"/>
<dbReference type="InterPro" id="IPR001638">
    <property type="entry name" value="Solute-binding_3/MltF_N"/>
</dbReference>
<feature type="signal peptide" evidence="2">
    <location>
        <begin position="1"/>
        <end position="29"/>
    </location>
</feature>
<evidence type="ECO:0000256" key="2">
    <source>
        <dbReference type="SAM" id="SignalP"/>
    </source>
</evidence>
<evidence type="ECO:0000313" key="5">
    <source>
        <dbReference type="EMBL" id="MCB8883382.1"/>
    </source>
</evidence>
<dbReference type="Pfam" id="PF00497">
    <property type="entry name" value="SBP_bac_3"/>
    <property type="match status" value="1"/>
</dbReference>
<dbReference type="InterPro" id="IPR001320">
    <property type="entry name" value="Iontro_rcpt_C"/>
</dbReference>
<evidence type="ECO:0000313" key="6">
    <source>
        <dbReference type="Proteomes" id="UP000721844"/>
    </source>
</evidence>
<evidence type="ECO:0000259" key="3">
    <source>
        <dbReference type="SMART" id="SM00062"/>
    </source>
</evidence>
<sequence length="275" mass="29702">MTRLSRRVFSVATLAGLAGLTLGAAAAQAATPPGNPYHLIDPTTISVGTMDDAKPYAFADANGDFTGFDIELFRDVARRMGFDAKHVTFTGQDFSALIPSIANNRFDVAAAAIGTTAARKKFVDFSNGYLVGFLSVLTNDPSIKTVSDLTGKRLGILQGSLEALYAQKHFTKTSLVEFPDNNSAIAALNNGTIDAHFLDYEQAKQETQRFHGLKDAINIPSFDAPAGFVVRKGNPALLDAINKALHDAMQDGTWEKLYVKWFPGSPLTPQYLPQK</sequence>
<dbReference type="GO" id="GO:0015276">
    <property type="term" value="F:ligand-gated monoatomic ion channel activity"/>
    <property type="evidence" value="ECO:0007669"/>
    <property type="project" value="InterPro"/>
</dbReference>
<dbReference type="Proteomes" id="UP000721844">
    <property type="component" value="Unassembled WGS sequence"/>
</dbReference>
<name>A0A964E6D4_9PROT</name>
<dbReference type="PROSITE" id="PS51318">
    <property type="entry name" value="TAT"/>
    <property type="match status" value="1"/>
</dbReference>
<dbReference type="Gene3D" id="3.40.190.10">
    <property type="entry name" value="Periplasmic binding protein-like II"/>
    <property type="match status" value="2"/>
</dbReference>
<dbReference type="EMBL" id="JAESVA010000013">
    <property type="protein sequence ID" value="MCB8883382.1"/>
    <property type="molecule type" value="Genomic_DNA"/>
</dbReference>
<accession>A0A964E6D4</accession>
<feature type="chain" id="PRO_5037881061" evidence="2">
    <location>
        <begin position="30"/>
        <end position="275"/>
    </location>
</feature>
<dbReference type="RefSeq" id="WP_227310039.1">
    <property type="nucleotide sequence ID" value="NZ_JAESVA010000013.1"/>
</dbReference>
<comment type="caution">
    <text evidence="5">The sequence shown here is derived from an EMBL/GenBank/DDBJ whole genome shotgun (WGS) entry which is preliminary data.</text>
</comment>
<keyword evidence="1 2" id="KW-0732">Signal</keyword>
<dbReference type="PANTHER" id="PTHR35936">
    <property type="entry name" value="MEMBRANE-BOUND LYTIC MUREIN TRANSGLYCOSYLASE F"/>
    <property type="match status" value="1"/>
</dbReference>
<evidence type="ECO:0000256" key="1">
    <source>
        <dbReference type="ARBA" id="ARBA00022729"/>
    </source>
</evidence>
<dbReference type="CDD" id="cd13530">
    <property type="entry name" value="PBP2_peptides_like"/>
    <property type="match status" value="1"/>
</dbReference>
<feature type="domain" description="Solute-binding protein family 3/N-terminal" evidence="3">
    <location>
        <begin position="44"/>
        <end position="265"/>
    </location>
</feature>
<dbReference type="SMART" id="SM00079">
    <property type="entry name" value="PBPe"/>
    <property type="match status" value="1"/>
</dbReference>
<dbReference type="InterPro" id="IPR006311">
    <property type="entry name" value="TAT_signal"/>
</dbReference>
<dbReference type="SUPFAM" id="SSF53850">
    <property type="entry name" value="Periplasmic binding protein-like II"/>
    <property type="match status" value="1"/>
</dbReference>
<feature type="domain" description="Ionotropic glutamate receptor C-terminal" evidence="4">
    <location>
        <begin position="44"/>
        <end position="264"/>
    </location>
</feature>